<feature type="domain" description="Post-SET" evidence="10">
    <location>
        <begin position="246"/>
        <end position="262"/>
    </location>
</feature>
<organism evidence="11 12">
    <name type="scientific">Trichoplusia ni</name>
    <name type="common">Cabbage looper</name>
    <dbReference type="NCBI Taxonomy" id="7111"/>
    <lineage>
        <taxon>Eukaryota</taxon>
        <taxon>Metazoa</taxon>
        <taxon>Ecdysozoa</taxon>
        <taxon>Arthropoda</taxon>
        <taxon>Hexapoda</taxon>
        <taxon>Insecta</taxon>
        <taxon>Pterygota</taxon>
        <taxon>Neoptera</taxon>
        <taxon>Endopterygota</taxon>
        <taxon>Lepidoptera</taxon>
        <taxon>Glossata</taxon>
        <taxon>Ditrysia</taxon>
        <taxon>Noctuoidea</taxon>
        <taxon>Noctuidae</taxon>
        <taxon>Plusiinae</taxon>
        <taxon>Trichoplusia</taxon>
    </lineage>
</organism>
<keyword evidence="11" id="KW-1185">Reference proteome</keyword>
<sequence length="266" mass="29643">MNDNYTHVDTDVFYITENIIGPFEDSDEYEQLLNNFNSLLKESCNCNGICSLSCQCLQSSGGQNYLTYCSDGQKKFKLIPKTNSCIIECNDNCSCSVVCSNRVVQTGPAVSLEIRSCDKGYGLFTTTFIPSGTFICEYAGELITTKQATVRHQNNKTLGKSNYIFCLRELSSERQPIVTIVDPAVFGNVGRYINHSCEPNCIVTPVRCGSPIPKLAIFSSNDIEANEEITFNYGINDEVNKQNSIDRTKCLCKSKNCIGFMPFHSY</sequence>
<dbReference type="PROSITE" id="PS50868">
    <property type="entry name" value="POST_SET"/>
    <property type="match status" value="1"/>
</dbReference>
<dbReference type="GO" id="GO:0008757">
    <property type="term" value="F:S-adenosylmethionine-dependent methyltransferase activity"/>
    <property type="evidence" value="ECO:0007669"/>
    <property type="project" value="UniProtKB-ARBA"/>
</dbReference>
<name>A0A7E5VDD1_TRINI</name>
<evidence type="ECO:0000259" key="8">
    <source>
        <dbReference type="PROSITE" id="PS50280"/>
    </source>
</evidence>
<proteinExistence type="predicted"/>
<keyword evidence="3" id="KW-0489">Methyltransferase</keyword>
<dbReference type="PROSITE" id="PS50867">
    <property type="entry name" value="PRE_SET"/>
    <property type="match status" value="1"/>
</dbReference>
<dbReference type="GO" id="GO:0042054">
    <property type="term" value="F:histone methyltransferase activity"/>
    <property type="evidence" value="ECO:0007669"/>
    <property type="project" value="InterPro"/>
</dbReference>
<dbReference type="InterPro" id="IPR001214">
    <property type="entry name" value="SET_dom"/>
</dbReference>
<dbReference type="GO" id="GO:0005694">
    <property type="term" value="C:chromosome"/>
    <property type="evidence" value="ECO:0007669"/>
    <property type="project" value="UniProtKB-SubCell"/>
</dbReference>
<comment type="subcellular location">
    <subcellularLocation>
        <location evidence="1">Chromosome</location>
    </subcellularLocation>
</comment>
<accession>A0A7E5VDD1</accession>
<dbReference type="InterPro" id="IPR046341">
    <property type="entry name" value="SET_dom_sf"/>
</dbReference>
<dbReference type="Proteomes" id="UP000322000">
    <property type="component" value="Chromosome 4"/>
</dbReference>
<dbReference type="AlphaFoldDB" id="A0A7E5VDD1"/>
<dbReference type="Pfam" id="PF00856">
    <property type="entry name" value="SET"/>
    <property type="match status" value="1"/>
</dbReference>
<dbReference type="GO" id="GO:0005634">
    <property type="term" value="C:nucleus"/>
    <property type="evidence" value="ECO:0007669"/>
    <property type="project" value="InterPro"/>
</dbReference>
<dbReference type="GO" id="GO:0032259">
    <property type="term" value="P:methylation"/>
    <property type="evidence" value="ECO:0007669"/>
    <property type="project" value="UniProtKB-KW"/>
</dbReference>
<protein>
    <submittedName>
        <fullName evidence="12">Probable histone-lysine N-methyltransferase set-23</fullName>
    </submittedName>
</protein>
<dbReference type="GO" id="GO:0008270">
    <property type="term" value="F:zinc ion binding"/>
    <property type="evidence" value="ECO:0007669"/>
    <property type="project" value="InterPro"/>
</dbReference>
<evidence type="ECO:0000256" key="6">
    <source>
        <dbReference type="ARBA" id="ARBA00022723"/>
    </source>
</evidence>
<keyword evidence="4" id="KW-0808">Transferase</keyword>
<keyword evidence="6" id="KW-0479">Metal-binding</keyword>
<evidence type="ECO:0000256" key="7">
    <source>
        <dbReference type="ARBA" id="ARBA00022833"/>
    </source>
</evidence>
<keyword evidence="2" id="KW-0158">Chromosome</keyword>
<dbReference type="InParanoid" id="A0A7E5VDD1"/>
<dbReference type="FunCoup" id="A0A7E5VDD1">
    <property type="interactions" value="221"/>
</dbReference>
<dbReference type="Gene3D" id="2.170.270.10">
    <property type="entry name" value="SET domain"/>
    <property type="match status" value="1"/>
</dbReference>
<gene>
    <name evidence="12" type="primary">LOC113492782</name>
</gene>
<reference evidence="12" key="1">
    <citation type="submission" date="2025-08" db="UniProtKB">
        <authorList>
            <consortium name="RefSeq"/>
        </authorList>
    </citation>
    <scope>IDENTIFICATION</scope>
</reference>
<evidence type="ECO:0000256" key="3">
    <source>
        <dbReference type="ARBA" id="ARBA00022603"/>
    </source>
</evidence>
<dbReference type="SMART" id="SM00317">
    <property type="entry name" value="SET"/>
    <property type="match status" value="1"/>
</dbReference>
<dbReference type="PROSITE" id="PS50280">
    <property type="entry name" value="SET"/>
    <property type="match status" value="1"/>
</dbReference>
<dbReference type="SUPFAM" id="SSF82199">
    <property type="entry name" value="SET domain"/>
    <property type="match status" value="1"/>
</dbReference>
<dbReference type="OrthoDB" id="308383at2759"/>
<keyword evidence="7" id="KW-0862">Zinc</keyword>
<feature type="domain" description="SET" evidence="8">
    <location>
        <begin position="110"/>
        <end position="234"/>
    </location>
</feature>
<dbReference type="RefSeq" id="XP_026726260.1">
    <property type="nucleotide sequence ID" value="XM_026870459.1"/>
</dbReference>
<dbReference type="PANTHER" id="PTHR46223:SF3">
    <property type="entry name" value="HISTONE-LYSINE N-METHYLTRANSFERASE SET-23"/>
    <property type="match status" value="1"/>
</dbReference>
<dbReference type="InterPro" id="IPR007728">
    <property type="entry name" value="Pre-SET_dom"/>
</dbReference>
<evidence type="ECO:0000259" key="10">
    <source>
        <dbReference type="PROSITE" id="PS50868"/>
    </source>
</evidence>
<dbReference type="GO" id="GO:0008170">
    <property type="term" value="F:N-methyltransferase activity"/>
    <property type="evidence" value="ECO:0007669"/>
    <property type="project" value="UniProtKB-ARBA"/>
</dbReference>
<dbReference type="InterPro" id="IPR050973">
    <property type="entry name" value="H3K9_Histone-Lys_N-MTase"/>
</dbReference>
<evidence type="ECO:0000256" key="5">
    <source>
        <dbReference type="ARBA" id="ARBA00022691"/>
    </source>
</evidence>
<evidence type="ECO:0000256" key="2">
    <source>
        <dbReference type="ARBA" id="ARBA00022454"/>
    </source>
</evidence>
<evidence type="ECO:0000313" key="12">
    <source>
        <dbReference type="RefSeq" id="XP_026726260.1"/>
    </source>
</evidence>
<dbReference type="KEGG" id="tnl:113492782"/>
<dbReference type="InterPro" id="IPR003616">
    <property type="entry name" value="Post-SET_dom"/>
</dbReference>
<dbReference type="PANTHER" id="PTHR46223">
    <property type="entry name" value="HISTONE-LYSINE N-METHYLTRANSFERASE SUV39H"/>
    <property type="match status" value="1"/>
</dbReference>
<evidence type="ECO:0000256" key="4">
    <source>
        <dbReference type="ARBA" id="ARBA00022679"/>
    </source>
</evidence>
<evidence type="ECO:0000259" key="9">
    <source>
        <dbReference type="PROSITE" id="PS50867"/>
    </source>
</evidence>
<feature type="domain" description="Pre-SET" evidence="9">
    <location>
        <begin position="42"/>
        <end position="107"/>
    </location>
</feature>
<evidence type="ECO:0000256" key="1">
    <source>
        <dbReference type="ARBA" id="ARBA00004286"/>
    </source>
</evidence>
<evidence type="ECO:0000313" key="11">
    <source>
        <dbReference type="Proteomes" id="UP000322000"/>
    </source>
</evidence>
<keyword evidence="5" id="KW-0949">S-adenosyl-L-methionine</keyword>
<dbReference type="GeneID" id="113492782"/>